<dbReference type="PANTHER" id="PTHR35175">
    <property type="entry name" value="DUF1289 DOMAIN-CONTAINING PROTEIN"/>
    <property type="match status" value="1"/>
</dbReference>
<evidence type="ECO:0000313" key="1">
    <source>
        <dbReference type="EMBL" id="SNS62018.1"/>
    </source>
</evidence>
<dbReference type="PANTHER" id="PTHR35175:SF2">
    <property type="entry name" value="DUF1289 DOMAIN-CONTAINING PROTEIN"/>
    <property type="match status" value="1"/>
</dbReference>
<dbReference type="EMBL" id="FZOG01000003">
    <property type="protein sequence ID" value="SNS62018.1"/>
    <property type="molecule type" value="Genomic_DNA"/>
</dbReference>
<dbReference type="RefSeq" id="WP_089360237.1">
    <property type="nucleotide sequence ID" value="NZ_FZOG01000003.1"/>
</dbReference>
<reference evidence="2" key="1">
    <citation type="submission" date="2017-06" db="EMBL/GenBank/DDBJ databases">
        <authorList>
            <person name="Varghese N."/>
            <person name="Submissions S."/>
        </authorList>
    </citation>
    <scope>NUCLEOTIDE SEQUENCE [LARGE SCALE GENOMIC DNA]</scope>
    <source>
        <strain evidence="2">CIP 108523</strain>
    </source>
</reference>
<name>A0A239FZX9_9PSED</name>
<proteinExistence type="predicted"/>
<dbReference type="AlphaFoldDB" id="A0A239FZX9"/>
<protein>
    <submittedName>
        <fullName evidence="1">Predicted Fe-S protein YdhL, DUF1289 family</fullName>
    </submittedName>
</protein>
<sequence length="66" mass="7307">MSSEPLAAAPVRIESPCQRRCCLDDDDTCLGCGRTLDEIRAWNESDAQQRLAICQRASQRLLQANG</sequence>
<dbReference type="Proteomes" id="UP000242915">
    <property type="component" value="Unassembled WGS sequence"/>
</dbReference>
<dbReference type="InterPro" id="IPR010710">
    <property type="entry name" value="DUF1289"/>
</dbReference>
<organism evidence="1 2">
    <name type="scientific">Pseudomonas segetis</name>
    <dbReference type="NCBI Taxonomy" id="298908"/>
    <lineage>
        <taxon>Bacteria</taxon>
        <taxon>Pseudomonadati</taxon>
        <taxon>Pseudomonadota</taxon>
        <taxon>Gammaproteobacteria</taxon>
        <taxon>Pseudomonadales</taxon>
        <taxon>Pseudomonadaceae</taxon>
        <taxon>Pseudomonas</taxon>
    </lineage>
</organism>
<accession>A0A239FZX9</accession>
<evidence type="ECO:0000313" key="2">
    <source>
        <dbReference type="Proteomes" id="UP000242915"/>
    </source>
</evidence>
<dbReference type="Pfam" id="PF06945">
    <property type="entry name" value="DUF1289"/>
    <property type="match status" value="1"/>
</dbReference>
<keyword evidence="2" id="KW-1185">Reference proteome</keyword>
<gene>
    <name evidence="1" type="ORF">SAMN05216255_2837</name>
</gene>